<feature type="compositionally biased region" description="Polar residues" evidence="1">
    <location>
        <begin position="10"/>
        <end position="39"/>
    </location>
</feature>
<sequence length="222" mass="23941">MKGWRLSLPASCTYSQGMTPDTSTPTGSAPAQQGPSATPETPDRAAQDRRFLKHALRLAREAQELGSSPVGAVIVGPDGQVIAEGQNRTGEKFGPDRVGGMGLAHAEMDAFFRAGPLEHPEQLTLYTSLEPCLMCGGGSALIGVGRIVWATDDAWGGSGRLIAWDEHPAMKDTEVTPTPFADLEHDGAVLFAPEARKAFPDEGWQMWRERYPEETKGVKPRE</sequence>
<dbReference type="PANTHER" id="PTHR11079:SF162">
    <property type="entry name" value="RIBOFLAVIN BIOSYNTHESIS PROTEIN PYRD, CHLOROPLASTIC"/>
    <property type="match status" value="1"/>
</dbReference>
<dbReference type="InterPro" id="IPR016193">
    <property type="entry name" value="Cytidine_deaminase-like"/>
</dbReference>
<dbReference type="PROSITE" id="PS51747">
    <property type="entry name" value="CYT_DCMP_DEAMINASES_2"/>
    <property type="match status" value="1"/>
</dbReference>
<reference evidence="3" key="1">
    <citation type="journal article" date="2014" name="Int. J. Syst. Evol. Microbiol.">
        <title>Complete genome sequence of Corynebacterium casei LMG S-19264T (=DSM 44701T), isolated from a smear-ripened cheese.</title>
        <authorList>
            <consortium name="US DOE Joint Genome Institute (JGI-PGF)"/>
            <person name="Walter F."/>
            <person name="Albersmeier A."/>
            <person name="Kalinowski J."/>
            <person name="Ruckert C."/>
        </authorList>
    </citation>
    <scope>NUCLEOTIDE SEQUENCE</scope>
    <source>
        <strain evidence="3">JCM 14371</strain>
    </source>
</reference>
<evidence type="ECO:0000313" key="4">
    <source>
        <dbReference type="Proteomes" id="UP000635726"/>
    </source>
</evidence>
<evidence type="ECO:0000313" key="3">
    <source>
        <dbReference type="EMBL" id="GGJ88037.1"/>
    </source>
</evidence>
<dbReference type="Proteomes" id="UP000635726">
    <property type="component" value="Unassembled WGS sequence"/>
</dbReference>
<name>A0A917PR74_9DEIO</name>
<dbReference type="Gene3D" id="3.40.140.10">
    <property type="entry name" value="Cytidine Deaminase, domain 2"/>
    <property type="match status" value="1"/>
</dbReference>
<dbReference type="PANTHER" id="PTHR11079">
    <property type="entry name" value="CYTOSINE DEAMINASE FAMILY MEMBER"/>
    <property type="match status" value="1"/>
</dbReference>
<comment type="caution">
    <text evidence="3">The sequence shown here is derived from an EMBL/GenBank/DDBJ whole genome shotgun (WGS) entry which is preliminary data.</text>
</comment>
<dbReference type="EMBL" id="BMOE01000020">
    <property type="protein sequence ID" value="GGJ88037.1"/>
    <property type="molecule type" value="Genomic_DNA"/>
</dbReference>
<dbReference type="CDD" id="cd01285">
    <property type="entry name" value="nucleoside_deaminase"/>
    <property type="match status" value="1"/>
</dbReference>
<keyword evidence="4" id="KW-1185">Reference proteome</keyword>
<feature type="domain" description="CMP/dCMP-type deaminase" evidence="2">
    <location>
        <begin position="46"/>
        <end position="161"/>
    </location>
</feature>
<dbReference type="Pfam" id="PF00383">
    <property type="entry name" value="dCMP_cyt_deam_1"/>
    <property type="match status" value="1"/>
</dbReference>
<organism evidence="3 4">
    <name type="scientific">Deinococcus aquiradiocola</name>
    <dbReference type="NCBI Taxonomy" id="393059"/>
    <lineage>
        <taxon>Bacteria</taxon>
        <taxon>Thermotogati</taxon>
        <taxon>Deinococcota</taxon>
        <taxon>Deinococci</taxon>
        <taxon>Deinococcales</taxon>
        <taxon>Deinococcaceae</taxon>
        <taxon>Deinococcus</taxon>
    </lineage>
</organism>
<evidence type="ECO:0000259" key="2">
    <source>
        <dbReference type="PROSITE" id="PS51747"/>
    </source>
</evidence>
<dbReference type="InterPro" id="IPR002125">
    <property type="entry name" value="CMP_dCMP_dom"/>
</dbReference>
<gene>
    <name evidence="3" type="ORF">GCM10008939_35100</name>
</gene>
<protein>
    <recommendedName>
        <fullName evidence="2">CMP/dCMP-type deaminase domain-containing protein</fullName>
    </recommendedName>
</protein>
<dbReference type="GO" id="GO:0003824">
    <property type="term" value="F:catalytic activity"/>
    <property type="evidence" value="ECO:0007669"/>
    <property type="project" value="InterPro"/>
</dbReference>
<accession>A0A917PR74</accession>
<reference evidence="3" key="2">
    <citation type="submission" date="2020-09" db="EMBL/GenBank/DDBJ databases">
        <authorList>
            <person name="Sun Q."/>
            <person name="Ohkuma M."/>
        </authorList>
    </citation>
    <scope>NUCLEOTIDE SEQUENCE</scope>
    <source>
        <strain evidence="3">JCM 14371</strain>
    </source>
</reference>
<proteinExistence type="predicted"/>
<dbReference type="SUPFAM" id="SSF53927">
    <property type="entry name" value="Cytidine deaminase-like"/>
    <property type="match status" value="1"/>
</dbReference>
<feature type="region of interest" description="Disordered" evidence="1">
    <location>
        <begin position="1"/>
        <end position="47"/>
    </location>
</feature>
<evidence type="ECO:0000256" key="1">
    <source>
        <dbReference type="SAM" id="MobiDB-lite"/>
    </source>
</evidence>
<dbReference type="AlphaFoldDB" id="A0A917PR74"/>